<evidence type="ECO:0000313" key="3">
    <source>
        <dbReference type="Proteomes" id="UP001302494"/>
    </source>
</evidence>
<reference evidence="2 3" key="1">
    <citation type="submission" date="2023-01" db="EMBL/GenBank/DDBJ databases">
        <title>Cultivation and genomic characterization of new, ubiquitous marine nitrite-oxidizing bacteria from the Nitrospirales.</title>
        <authorList>
            <person name="Mueller A.J."/>
            <person name="Daebeler A."/>
            <person name="Herbold C.W."/>
            <person name="Kirkegaard R.H."/>
            <person name="Daims H."/>
        </authorList>
    </citation>
    <scope>NUCLEOTIDE SEQUENCE [LARGE SCALE GENOMIC DNA]</scope>
    <source>
        <strain evidence="2 3">DK</strain>
    </source>
</reference>
<accession>A0AA96GLE8</accession>
<gene>
    <name evidence="2" type="ORF">PQG83_04890</name>
</gene>
<dbReference type="GO" id="GO:0004190">
    <property type="term" value="F:aspartic-type endopeptidase activity"/>
    <property type="evidence" value="ECO:0007669"/>
    <property type="project" value="InterPro"/>
</dbReference>
<organism evidence="2 3">
    <name type="scientific">Candidatus Nitrospira neomarina</name>
    <dbReference type="NCBI Taxonomy" id="3020899"/>
    <lineage>
        <taxon>Bacteria</taxon>
        <taxon>Pseudomonadati</taxon>
        <taxon>Nitrospirota</taxon>
        <taxon>Nitrospiria</taxon>
        <taxon>Nitrospirales</taxon>
        <taxon>Nitrospiraceae</taxon>
        <taxon>Nitrospira</taxon>
    </lineage>
</organism>
<dbReference type="Gene3D" id="2.40.70.10">
    <property type="entry name" value="Acid Proteases"/>
    <property type="match status" value="1"/>
</dbReference>
<dbReference type="SUPFAM" id="SSF50630">
    <property type="entry name" value="Acid proteases"/>
    <property type="match status" value="1"/>
</dbReference>
<dbReference type="KEGG" id="nneo:PQG83_04890"/>
<protein>
    <submittedName>
        <fullName evidence="2">Retropepsin-like aspartic protease</fullName>
    </submittedName>
</protein>
<feature type="region of interest" description="Disordered" evidence="1">
    <location>
        <begin position="68"/>
        <end position="98"/>
    </location>
</feature>
<keyword evidence="3" id="KW-1185">Reference proteome</keyword>
<dbReference type="InterPro" id="IPR001969">
    <property type="entry name" value="Aspartic_peptidase_AS"/>
</dbReference>
<dbReference type="InterPro" id="IPR021109">
    <property type="entry name" value="Peptidase_aspartic_dom_sf"/>
</dbReference>
<proteinExistence type="predicted"/>
<dbReference type="AlphaFoldDB" id="A0AA96GLE8"/>
<evidence type="ECO:0000313" key="2">
    <source>
        <dbReference type="EMBL" id="WNM63092.1"/>
    </source>
</evidence>
<dbReference type="PROSITE" id="PS00141">
    <property type="entry name" value="ASP_PROTEASE"/>
    <property type="match status" value="1"/>
</dbReference>
<dbReference type="RefSeq" id="WP_312747433.1">
    <property type="nucleotide sequence ID" value="NZ_CP116968.1"/>
</dbReference>
<sequence length="249" mass="26982">MYTCRRVSFLKNLHHTTFWWVPGLMVYTALLVSPGHSATYDCFDKSGTRVLTDNPAQLFNCTLLPTQSPSLSNQASSTTATLQAIPKSIPDPAPPDTQISTQVSSLNNEEEQDRPVNQEITIPLTRSGGSFVVSVMLNQERQAQLIVDTGASMTVLSTQVAIDLGILGTTDNELLTVNTAGGSVQVNMNYLSSITVGTARATNVAVALHDLPDIPEHIEGLLGMSFLKHFLVTLDAEHAQLILRPKQKP</sequence>
<dbReference type="CDD" id="cd05483">
    <property type="entry name" value="retropepsin_like_bacteria"/>
    <property type="match status" value="1"/>
</dbReference>
<feature type="compositionally biased region" description="Polar residues" evidence="1">
    <location>
        <begin position="68"/>
        <end position="82"/>
    </location>
</feature>
<name>A0AA96GLE8_9BACT</name>
<dbReference type="InterPro" id="IPR034122">
    <property type="entry name" value="Retropepsin-like_bacterial"/>
</dbReference>
<dbReference type="Pfam" id="PF13975">
    <property type="entry name" value="gag-asp_proteas"/>
    <property type="match status" value="1"/>
</dbReference>
<dbReference type="EMBL" id="CP116968">
    <property type="protein sequence ID" value="WNM63092.1"/>
    <property type="molecule type" value="Genomic_DNA"/>
</dbReference>
<dbReference type="GO" id="GO:0006508">
    <property type="term" value="P:proteolysis"/>
    <property type="evidence" value="ECO:0007669"/>
    <property type="project" value="InterPro"/>
</dbReference>
<dbReference type="Proteomes" id="UP001302494">
    <property type="component" value="Chromosome"/>
</dbReference>
<evidence type="ECO:0000256" key="1">
    <source>
        <dbReference type="SAM" id="MobiDB-lite"/>
    </source>
</evidence>